<evidence type="ECO:0000313" key="1">
    <source>
        <dbReference type="EMBL" id="QNT70236.1"/>
    </source>
</evidence>
<organism evidence="1 2">
    <name type="scientific">Defluviicoccus vanus</name>
    <dbReference type="NCBI Taxonomy" id="111831"/>
    <lineage>
        <taxon>Bacteria</taxon>
        <taxon>Pseudomonadati</taxon>
        <taxon>Pseudomonadota</taxon>
        <taxon>Alphaproteobacteria</taxon>
        <taxon>Rhodospirillales</taxon>
        <taxon>Rhodospirillaceae</taxon>
        <taxon>Defluviicoccus</taxon>
    </lineage>
</organism>
<dbReference type="Proteomes" id="UP000516369">
    <property type="component" value="Chromosome"/>
</dbReference>
<keyword evidence="2" id="KW-1185">Reference proteome</keyword>
<evidence type="ECO:0000313" key="2">
    <source>
        <dbReference type="Proteomes" id="UP000516369"/>
    </source>
</evidence>
<name>A0A7H1N3F0_9PROT</name>
<dbReference type="EMBL" id="CP053923">
    <property type="protein sequence ID" value="QNT70236.1"/>
    <property type="molecule type" value="Genomic_DNA"/>
</dbReference>
<dbReference type="InterPro" id="IPR006837">
    <property type="entry name" value="Divergent_DAC"/>
</dbReference>
<protein>
    <submittedName>
        <fullName evidence="1">Divergent polysaccharide deacetylase family protein</fullName>
    </submittedName>
</protein>
<dbReference type="SUPFAM" id="SSF88713">
    <property type="entry name" value="Glycoside hydrolase/deacetylase"/>
    <property type="match status" value="1"/>
</dbReference>
<dbReference type="Gene3D" id="3.20.20.370">
    <property type="entry name" value="Glycoside hydrolase/deacetylase"/>
    <property type="match status" value="1"/>
</dbReference>
<sequence length="110" mass="11569">MGARRSNSARPWRAIGLAVGVGCGLLALVLLAAKLDVPRLDVDVMLDDVLDAAAIDSRLQRLEQLACQRSVAVGLGQPLPLTFARIQAWAEKSTAAGIVLAPATAIVDRQ</sequence>
<dbReference type="RefSeq" id="WP_190260722.1">
    <property type="nucleotide sequence ID" value="NZ_CP053923.1"/>
</dbReference>
<proteinExistence type="predicted"/>
<reference evidence="1 2" key="1">
    <citation type="submission" date="2020-05" db="EMBL/GenBank/DDBJ databases">
        <title>Complete closed genome sequence of Defluviicoccus vanus.</title>
        <authorList>
            <person name="Bessarab I."/>
            <person name="Arumugam K."/>
            <person name="Maszenan A.M."/>
            <person name="Seviour R.J."/>
            <person name="Williams R.B."/>
        </authorList>
    </citation>
    <scope>NUCLEOTIDE SEQUENCE [LARGE SCALE GENOMIC DNA]</scope>
    <source>
        <strain evidence="1 2">Ben 114</strain>
    </source>
</reference>
<accession>A0A7H1N3F0</accession>
<dbReference type="InterPro" id="IPR011330">
    <property type="entry name" value="Glyco_hydro/deAcase_b/a-brl"/>
</dbReference>
<dbReference type="AlphaFoldDB" id="A0A7H1N3F0"/>
<dbReference type="GO" id="GO:0005975">
    <property type="term" value="P:carbohydrate metabolic process"/>
    <property type="evidence" value="ECO:0007669"/>
    <property type="project" value="InterPro"/>
</dbReference>
<dbReference type="Pfam" id="PF04748">
    <property type="entry name" value="Polysacc_deac_2"/>
    <property type="match status" value="1"/>
</dbReference>
<gene>
    <name evidence="1" type="ORF">HQ394_13990</name>
</gene>
<dbReference type="KEGG" id="dvn:HQ394_13990"/>